<feature type="compositionally biased region" description="Gly residues" evidence="1">
    <location>
        <begin position="79"/>
        <end position="92"/>
    </location>
</feature>
<keyword evidence="3" id="KW-1185">Reference proteome</keyword>
<feature type="compositionally biased region" description="Gly residues" evidence="1">
    <location>
        <begin position="101"/>
        <end position="118"/>
    </location>
</feature>
<feature type="compositionally biased region" description="Low complexity" evidence="1">
    <location>
        <begin position="1"/>
        <end position="28"/>
    </location>
</feature>
<sequence length="437" mass="47382" precursor="true">MPRSTARAARASAARRSGVAGRAVAGRRAAARGKAVPRLGRSAARSGGVSRAARRSTAAARGRSARALRTGATRRGASGRSGAGRRAGGGLLGRARARSGLRGGAAGRRQRGGWGQRGGPAQPRTRPRAGGRRSPAATTAGRIAARMRRTRSGRAALGTGKGAWWAARASWRIASRACGGRLGVLGGRVFWRRQRERLLDWAWLGRQRVDAWQAGVGDLAAAGFWWLRARAHALAARLRSGELRPWERTTALVLLRGLIWLTGPLEHLAPLLERDPLPPPHPPTETAATEKRRRGRRVGDRVTPGTPATNRTEEKDRFVSQTPPNQRILDLAEELKAEIVKEPEGMLDVLATLKGVEQMQETLSGAVGTLKQRLADDYPSTAAVVEGVELAQTQMATAGECCTEAREGFEEQHPDEIERLENQRRREDMWDTVNNHR</sequence>
<feature type="compositionally biased region" description="Low complexity" evidence="1">
    <location>
        <begin position="38"/>
        <end position="78"/>
    </location>
</feature>
<evidence type="ECO:0000256" key="1">
    <source>
        <dbReference type="SAM" id="MobiDB-lite"/>
    </source>
</evidence>
<geneLocation type="plasmid" evidence="3">
    <name>phim2</name>
</geneLocation>
<reference evidence="2 3" key="1">
    <citation type="submission" date="2019-02" db="EMBL/GenBank/DDBJ databases">
        <authorList>
            <person name="Khodamoradi S."/>
            <person name="Hahnke R.L."/>
            <person name="Kaempfer P."/>
            <person name="Schumann P."/>
            <person name="Rohde M."/>
            <person name="Steinert M."/>
            <person name="Luzhetskyy A."/>
            <person name="Wink J."/>
            <person name="Ruckert C."/>
        </authorList>
    </citation>
    <scope>NUCLEOTIDE SEQUENCE [LARGE SCALE GENOMIC DNA]</scope>
    <source>
        <strain evidence="2 3">M2</strain>
        <plasmid evidence="3">phim2</plasmid>
    </source>
</reference>
<proteinExistence type="predicted"/>
<evidence type="ECO:0000313" key="2">
    <source>
        <dbReference type="EMBL" id="QBI56748.1"/>
    </source>
</evidence>
<dbReference type="AlphaFoldDB" id="A0A4P6Q7H5"/>
<keyword evidence="2" id="KW-0614">Plasmid</keyword>
<feature type="region of interest" description="Disordered" evidence="1">
    <location>
        <begin position="272"/>
        <end position="325"/>
    </location>
</feature>
<name>A0A4P6Q7H5_9ACTN</name>
<feature type="region of interest" description="Disordered" evidence="1">
    <location>
        <begin position="1"/>
        <end position="155"/>
    </location>
</feature>
<organism evidence="2 3">
    <name type="scientific">Streptomonospora litoralis</name>
    <dbReference type="NCBI Taxonomy" id="2498135"/>
    <lineage>
        <taxon>Bacteria</taxon>
        <taxon>Bacillati</taxon>
        <taxon>Actinomycetota</taxon>
        <taxon>Actinomycetes</taxon>
        <taxon>Streptosporangiales</taxon>
        <taxon>Nocardiopsidaceae</taxon>
        <taxon>Streptomonospora</taxon>
    </lineage>
</organism>
<dbReference type="KEGG" id="strr:EKD16_25035"/>
<dbReference type="Proteomes" id="UP000292235">
    <property type="component" value="Plasmid phiM2"/>
</dbReference>
<accession>A0A4P6Q7H5</accession>
<dbReference type="EMBL" id="CP036456">
    <property type="protein sequence ID" value="QBI56748.1"/>
    <property type="molecule type" value="Genomic_DNA"/>
</dbReference>
<feature type="compositionally biased region" description="Low complexity" evidence="1">
    <location>
        <begin position="132"/>
        <end position="142"/>
    </location>
</feature>
<evidence type="ECO:0000313" key="3">
    <source>
        <dbReference type="Proteomes" id="UP000292235"/>
    </source>
</evidence>
<protein>
    <submittedName>
        <fullName evidence="2">Uncharacterized protein</fullName>
    </submittedName>
</protein>
<gene>
    <name evidence="2" type="ORF">EKD16_25035</name>
</gene>